<dbReference type="AlphaFoldDB" id="A0AAE2YQT5"/>
<organism evidence="1 2">
    <name type="scientific">Igneacidithiobacillus copahuensis</name>
    <dbReference type="NCBI Taxonomy" id="2724909"/>
    <lineage>
        <taxon>Bacteria</taxon>
        <taxon>Pseudomonadati</taxon>
        <taxon>Pseudomonadota</taxon>
        <taxon>Acidithiobacillia</taxon>
        <taxon>Acidithiobacillales</taxon>
        <taxon>Acidithiobacillaceae</taxon>
        <taxon>Igneacidithiobacillus</taxon>
    </lineage>
</organism>
<sequence length="142" mass="16219">MESPFLLELRRHLQEETPRTEALRAAFVPLDHLLADIATDQQILYDGPGVGLGIQPNLHRLRIAQHHWTGSERAWGLAVCSYAGQGEPRSEWRIARASRERLPVILRALPEFFHGYAEMALREHPSRGSSRRLQEIARLLGR</sequence>
<gene>
    <name evidence="1" type="ORF">HFQ13_08585</name>
</gene>
<reference evidence="1" key="1">
    <citation type="journal article" date="2021" name="ISME J.">
        <title>Genomic evolution of the class Acidithiobacillia: deep-branching Proteobacteria living in extreme acidic conditions.</title>
        <authorList>
            <person name="Moya-Beltran A."/>
            <person name="Beard S."/>
            <person name="Rojas-Villalobos C."/>
            <person name="Issotta F."/>
            <person name="Gallardo Y."/>
            <person name="Ulloa R."/>
            <person name="Giaveno A."/>
            <person name="Degli Esposti M."/>
            <person name="Johnson D.B."/>
            <person name="Quatrini R."/>
        </authorList>
    </citation>
    <scope>NUCLEOTIDE SEQUENCE</scope>
    <source>
        <strain evidence="1">VAN18-1</strain>
    </source>
</reference>
<comment type="caution">
    <text evidence="1">The sequence shown here is derived from an EMBL/GenBank/DDBJ whole genome shotgun (WGS) entry which is preliminary data.</text>
</comment>
<dbReference type="EMBL" id="JAAXYO010000126">
    <property type="protein sequence ID" value="MBU2788258.1"/>
    <property type="molecule type" value="Genomic_DNA"/>
</dbReference>
<accession>A0AAE2YQT5</accession>
<dbReference type="Proteomes" id="UP001197378">
    <property type="component" value="Unassembled WGS sequence"/>
</dbReference>
<protein>
    <submittedName>
        <fullName evidence="1">Uncharacterized protein</fullName>
    </submittedName>
</protein>
<name>A0AAE2YQT5_9PROT</name>
<dbReference type="RefSeq" id="WP_215872270.1">
    <property type="nucleotide sequence ID" value="NZ_JAAXYO010000126.1"/>
</dbReference>
<evidence type="ECO:0000313" key="2">
    <source>
        <dbReference type="Proteomes" id="UP001197378"/>
    </source>
</evidence>
<evidence type="ECO:0000313" key="1">
    <source>
        <dbReference type="EMBL" id="MBU2788258.1"/>
    </source>
</evidence>
<keyword evidence="2" id="KW-1185">Reference proteome</keyword>
<proteinExistence type="predicted"/>